<accession>A0A0W0TKQ2</accession>
<dbReference type="PATRIC" id="fig|453.4.peg.2168"/>
<dbReference type="EMBL" id="UASS01000022">
    <property type="protein sequence ID" value="SPX61440.1"/>
    <property type="molecule type" value="Genomic_DNA"/>
</dbReference>
<dbReference type="OrthoDB" id="5652680at2"/>
<reference evidence="2 4" key="2">
    <citation type="submission" date="2018-06" db="EMBL/GenBank/DDBJ databases">
        <authorList>
            <consortium name="Pathogen Informatics"/>
            <person name="Doyle S."/>
        </authorList>
    </citation>
    <scope>NUCLEOTIDE SEQUENCE [LARGE SCALE GENOMIC DNA]</scope>
    <source>
        <strain evidence="2 4">NCTC12022</strain>
    </source>
</reference>
<evidence type="ECO:0000313" key="2">
    <source>
        <dbReference type="EMBL" id="SPX61440.1"/>
    </source>
</evidence>
<dbReference type="AlphaFoldDB" id="A0A0W0TKQ2"/>
<dbReference type="Proteomes" id="UP000054698">
    <property type="component" value="Unassembled WGS sequence"/>
</dbReference>
<evidence type="ECO:0000313" key="3">
    <source>
        <dbReference type="Proteomes" id="UP000054698"/>
    </source>
</evidence>
<dbReference type="EMBL" id="LNYB01000081">
    <property type="protein sequence ID" value="KTC96180.1"/>
    <property type="molecule type" value="Genomic_DNA"/>
</dbReference>
<evidence type="ECO:0000313" key="1">
    <source>
        <dbReference type="EMBL" id="KTC96180.1"/>
    </source>
</evidence>
<proteinExistence type="predicted"/>
<organism evidence="1 3">
    <name type="scientific">Legionella feeleii</name>
    <dbReference type="NCBI Taxonomy" id="453"/>
    <lineage>
        <taxon>Bacteria</taxon>
        <taxon>Pseudomonadati</taxon>
        <taxon>Pseudomonadota</taxon>
        <taxon>Gammaproteobacteria</taxon>
        <taxon>Legionellales</taxon>
        <taxon>Legionellaceae</taxon>
        <taxon>Legionella</taxon>
    </lineage>
</organism>
<reference evidence="1 3" key="1">
    <citation type="submission" date="2015-11" db="EMBL/GenBank/DDBJ databases">
        <title>Genomic analysis of 38 Legionella species identifies large and diverse effector repertoires.</title>
        <authorList>
            <person name="Burstein D."/>
            <person name="Amaro F."/>
            <person name="Zusman T."/>
            <person name="Lifshitz Z."/>
            <person name="Cohen O."/>
            <person name="Gilbert J.A."/>
            <person name="Pupko T."/>
            <person name="Shuman H.A."/>
            <person name="Segal G."/>
        </authorList>
    </citation>
    <scope>NUCLEOTIDE SEQUENCE [LARGE SCALE GENOMIC DNA]</scope>
    <source>
        <strain evidence="1 3">WO-44C</strain>
    </source>
</reference>
<protein>
    <submittedName>
        <fullName evidence="1">VipA</fullName>
    </submittedName>
</protein>
<dbReference type="RefSeq" id="WP_058446348.1">
    <property type="nucleotide sequence ID" value="NZ_CAAAHT010000011.1"/>
</dbReference>
<dbReference type="STRING" id="453.Lfee_1978"/>
<evidence type="ECO:0000313" key="4">
    <source>
        <dbReference type="Proteomes" id="UP000251942"/>
    </source>
</evidence>
<name>A0A0W0TKQ2_9GAMM</name>
<dbReference type="Proteomes" id="UP000251942">
    <property type="component" value="Unassembled WGS sequence"/>
</dbReference>
<keyword evidence="3" id="KW-1185">Reference proteome</keyword>
<sequence length="160" mass="18059">MSVSNECLSLLNKLVSGYQQETSDKNHTEIYSTLAELLERITSNQATLTDAKVISYLSASFVFLIRTNPRFAACCEAFFLAYQKVKSLDSLVNSQFQIKTELDSWPAVKEVSQPESPVQPYQSAFFTELQLEIARRAKHKIVETTTEAEKQSQTYSSNPC</sequence>
<gene>
    <name evidence="1" type="ORF">Lfee_1978</name>
    <name evidence="2" type="ORF">NCTC12022_02180</name>
</gene>